<dbReference type="Proteomes" id="UP000015530">
    <property type="component" value="Unassembled WGS sequence"/>
</dbReference>
<sequence length="65" mass="7224">MFAVTTTPLKHISADPLVEPYTALFKYRNTSRYANMWAYPEEGGSSECVHLTPSPATQGRPFACD</sequence>
<protein>
    <submittedName>
        <fullName evidence="1">Uncharacterized protein</fullName>
    </submittedName>
</protein>
<proteinExistence type="predicted"/>
<reference evidence="2" key="1">
    <citation type="journal article" date="2013" name="Mol. Plant Microbe Interact.">
        <title>Global aspects of pacC regulation of pathogenicity genes in Colletotrichum gloeosporioides as revealed by transcriptome analysis.</title>
        <authorList>
            <person name="Alkan N."/>
            <person name="Meng X."/>
            <person name="Friedlander G."/>
            <person name="Reuveni E."/>
            <person name="Sukno S."/>
            <person name="Sherman A."/>
            <person name="Thon M."/>
            <person name="Fluhr R."/>
            <person name="Prusky D."/>
        </authorList>
    </citation>
    <scope>NUCLEOTIDE SEQUENCE [LARGE SCALE GENOMIC DNA]</scope>
    <source>
        <strain evidence="2">Cg-14</strain>
    </source>
</reference>
<evidence type="ECO:0000313" key="2">
    <source>
        <dbReference type="Proteomes" id="UP000015530"/>
    </source>
</evidence>
<dbReference type="AlphaFoldDB" id="T0LBM0"/>
<comment type="caution">
    <text evidence="1">The sequence shown here is derived from an EMBL/GenBank/DDBJ whole genome shotgun (WGS) entry which is preliminary data.</text>
</comment>
<evidence type="ECO:0000313" key="1">
    <source>
        <dbReference type="EMBL" id="EQB45685.1"/>
    </source>
</evidence>
<organism evidence="1 2">
    <name type="scientific">Colletotrichum gloeosporioides (strain Cg-14)</name>
    <name type="common">Anthracnose fungus</name>
    <name type="synonym">Glomerella cingulata</name>
    <dbReference type="NCBI Taxonomy" id="1237896"/>
    <lineage>
        <taxon>Eukaryota</taxon>
        <taxon>Fungi</taxon>
        <taxon>Dikarya</taxon>
        <taxon>Ascomycota</taxon>
        <taxon>Pezizomycotina</taxon>
        <taxon>Sordariomycetes</taxon>
        <taxon>Hypocreomycetidae</taxon>
        <taxon>Glomerellales</taxon>
        <taxon>Glomerellaceae</taxon>
        <taxon>Colletotrichum</taxon>
        <taxon>Colletotrichum gloeosporioides species complex</taxon>
    </lineage>
</organism>
<gene>
    <name evidence="1" type="ORF">CGLO_15408</name>
</gene>
<dbReference type="HOGENOM" id="CLU_2849561_0_0_1"/>
<dbReference type="EMBL" id="AMYD01003669">
    <property type="protein sequence ID" value="EQB45685.1"/>
    <property type="molecule type" value="Genomic_DNA"/>
</dbReference>
<accession>T0LBM0</accession>
<name>T0LBM0_COLGC</name>